<dbReference type="Gene3D" id="3.40.50.1000">
    <property type="entry name" value="HAD superfamily/HAD-like"/>
    <property type="match status" value="1"/>
</dbReference>
<dbReference type="GO" id="GO:0008967">
    <property type="term" value="F:phosphoglycolate phosphatase activity"/>
    <property type="evidence" value="ECO:0007669"/>
    <property type="project" value="TreeGrafter"/>
</dbReference>
<dbReference type="STRING" id="996166.SAMN05192554_10767"/>
<sequence>MTGEYAGVVYDLDGTLVDLVVDWDAVARDVQTVYADAGIAPADRDLWTMLGEAREHGLYEEVEAAIAAHERAGARESHLLPYADELVGERRPTAVCSLNCEAACRVALDTHGLTPHVGPVVGRDTLSTWKPDPAPLLHAVDGLDLSPENVLFVGDSERDAVTAERAGTGFQWVD</sequence>
<dbReference type="SUPFAM" id="SSF56784">
    <property type="entry name" value="HAD-like"/>
    <property type="match status" value="1"/>
</dbReference>
<gene>
    <name evidence="1" type="ORF">SAMN05192554_10767</name>
</gene>
<dbReference type="InterPro" id="IPR023198">
    <property type="entry name" value="PGP-like_dom2"/>
</dbReference>
<dbReference type="AlphaFoldDB" id="A0A1G9VYH1"/>
<dbReference type="Pfam" id="PF00702">
    <property type="entry name" value="Hydrolase"/>
    <property type="match status" value="1"/>
</dbReference>
<reference evidence="1 2" key="1">
    <citation type="submission" date="2016-10" db="EMBL/GenBank/DDBJ databases">
        <authorList>
            <person name="de Groot N.N."/>
        </authorList>
    </citation>
    <scope>NUCLEOTIDE SEQUENCE [LARGE SCALE GENOMIC DNA]</scope>
    <source>
        <strain evidence="2">EB21,IBRC-M 10013,KCTC 4048</strain>
    </source>
</reference>
<evidence type="ECO:0000313" key="1">
    <source>
        <dbReference type="EMBL" id="SDM77304.1"/>
    </source>
</evidence>
<dbReference type="Proteomes" id="UP000199370">
    <property type="component" value="Unassembled WGS sequence"/>
</dbReference>
<dbReference type="EMBL" id="FNIA01000007">
    <property type="protein sequence ID" value="SDM77304.1"/>
    <property type="molecule type" value="Genomic_DNA"/>
</dbReference>
<dbReference type="InterPro" id="IPR050155">
    <property type="entry name" value="HAD-like_hydrolase_sf"/>
</dbReference>
<dbReference type="InterPro" id="IPR036412">
    <property type="entry name" value="HAD-like_sf"/>
</dbReference>
<dbReference type="PANTHER" id="PTHR43434:SF1">
    <property type="entry name" value="PHOSPHOGLYCOLATE PHOSPHATASE"/>
    <property type="match status" value="1"/>
</dbReference>
<accession>A0A1G9VYH1</accession>
<evidence type="ECO:0000313" key="2">
    <source>
        <dbReference type="Proteomes" id="UP000199370"/>
    </source>
</evidence>
<dbReference type="GO" id="GO:0006281">
    <property type="term" value="P:DNA repair"/>
    <property type="evidence" value="ECO:0007669"/>
    <property type="project" value="TreeGrafter"/>
</dbReference>
<dbReference type="PANTHER" id="PTHR43434">
    <property type="entry name" value="PHOSPHOGLYCOLATE PHOSPHATASE"/>
    <property type="match status" value="1"/>
</dbReference>
<proteinExistence type="predicted"/>
<dbReference type="OrthoDB" id="212720at2157"/>
<dbReference type="Gene3D" id="1.10.150.240">
    <property type="entry name" value="Putative phosphatase, domain 2"/>
    <property type="match status" value="1"/>
</dbReference>
<name>A0A1G9VYH1_9EURY</name>
<keyword evidence="2" id="KW-1185">Reference proteome</keyword>
<dbReference type="InterPro" id="IPR023214">
    <property type="entry name" value="HAD_sf"/>
</dbReference>
<organism evidence="1 2">
    <name type="scientific">Haloarchaeobius iranensis</name>
    <dbReference type="NCBI Taxonomy" id="996166"/>
    <lineage>
        <taxon>Archaea</taxon>
        <taxon>Methanobacteriati</taxon>
        <taxon>Methanobacteriota</taxon>
        <taxon>Stenosarchaea group</taxon>
        <taxon>Halobacteria</taxon>
        <taxon>Halobacteriales</taxon>
        <taxon>Halorubellaceae</taxon>
        <taxon>Haloarchaeobius</taxon>
    </lineage>
</organism>
<protein>
    <submittedName>
        <fullName evidence="1">Phosphoglycolate phosphatase</fullName>
    </submittedName>
</protein>
<dbReference type="RefSeq" id="WP_089732550.1">
    <property type="nucleotide sequence ID" value="NZ_FNIA01000007.1"/>
</dbReference>